<evidence type="ECO:0000259" key="2">
    <source>
        <dbReference type="PROSITE" id="PS50033"/>
    </source>
</evidence>
<name>A0A1B7TJS5_9ASCO</name>
<evidence type="ECO:0000256" key="1">
    <source>
        <dbReference type="SAM" id="MobiDB-lite"/>
    </source>
</evidence>
<feature type="region of interest" description="Disordered" evidence="1">
    <location>
        <begin position="1"/>
        <end position="137"/>
    </location>
</feature>
<gene>
    <name evidence="4" type="ORF">HANVADRAFT_20256</name>
</gene>
<dbReference type="GO" id="GO:0000045">
    <property type="term" value="P:autophagosome assembly"/>
    <property type="evidence" value="ECO:0007669"/>
    <property type="project" value="TreeGrafter"/>
</dbReference>
<dbReference type="GO" id="GO:0043130">
    <property type="term" value="F:ubiquitin binding"/>
    <property type="evidence" value="ECO:0007669"/>
    <property type="project" value="TreeGrafter"/>
</dbReference>
<organism evidence="4 5">
    <name type="scientific">Hanseniaspora valbyensis NRRL Y-1626</name>
    <dbReference type="NCBI Taxonomy" id="766949"/>
    <lineage>
        <taxon>Eukaryota</taxon>
        <taxon>Fungi</taxon>
        <taxon>Dikarya</taxon>
        <taxon>Ascomycota</taxon>
        <taxon>Saccharomycotina</taxon>
        <taxon>Saccharomycetes</taxon>
        <taxon>Saccharomycodales</taxon>
        <taxon>Saccharomycodaceae</taxon>
        <taxon>Hanseniaspora</taxon>
    </lineage>
</organism>
<dbReference type="InterPro" id="IPR012989">
    <property type="entry name" value="SEP_domain"/>
</dbReference>
<dbReference type="Gene3D" id="3.10.20.90">
    <property type="entry name" value="Phosphatidylinositol 3-kinase Catalytic Subunit, Chain A, domain 1"/>
    <property type="match status" value="1"/>
</dbReference>
<feature type="compositionally biased region" description="Acidic residues" evidence="1">
    <location>
        <begin position="89"/>
        <end position="99"/>
    </location>
</feature>
<proteinExistence type="predicted"/>
<dbReference type="GO" id="GO:0005634">
    <property type="term" value="C:nucleus"/>
    <property type="evidence" value="ECO:0007669"/>
    <property type="project" value="TreeGrafter"/>
</dbReference>
<dbReference type="Gene3D" id="3.30.420.210">
    <property type="entry name" value="SEP domain"/>
    <property type="match status" value="1"/>
</dbReference>
<dbReference type="PROSITE" id="PS51399">
    <property type="entry name" value="SEP"/>
    <property type="match status" value="1"/>
</dbReference>
<sequence length="337" mass="37462">MARNPGNGGFKSFSDLVREEAGDDEDRNTFAGGETSGLEIQDPKKERERLMKQLREQSEANGGSSENNTKALLQQLMEKAQQNGAAPADDSDDDFEDEQPLGQGRRLGSNLDPSVESANQETDQQTPQSIVRSRPSKVSREITFWADGFTLGHDPTGKLYRYDDAANAHYLKELDQGRAPLNLLDVELGQRVDVTVKKNTDQKYVKPKKIGGFEGQGARLGSEVPTEIPEMIEVKSSEGVAKPMTEEELARKQPVEEGETKLQIRYANGSKEVYKVSLKTTIGELYSYVKQGGKFNTPIEKPFTINHVFPLKPITEMDNTLEDEGLKNAAVVQRWVL</sequence>
<dbReference type="SMART" id="SM00166">
    <property type="entry name" value="UBX"/>
    <property type="match status" value="1"/>
</dbReference>
<dbReference type="SUPFAM" id="SSF54236">
    <property type="entry name" value="Ubiquitin-like"/>
    <property type="match status" value="1"/>
</dbReference>
<dbReference type="PROSITE" id="PS50033">
    <property type="entry name" value="UBX"/>
    <property type="match status" value="1"/>
</dbReference>
<evidence type="ECO:0000313" key="5">
    <source>
        <dbReference type="Proteomes" id="UP000092321"/>
    </source>
</evidence>
<evidence type="ECO:0000313" key="4">
    <source>
        <dbReference type="EMBL" id="OBA28979.1"/>
    </source>
</evidence>
<evidence type="ECO:0000259" key="3">
    <source>
        <dbReference type="PROSITE" id="PS51399"/>
    </source>
</evidence>
<feature type="domain" description="SEP" evidence="3">
    <location>
        <begin position="137"/>
        <end position="205"/>
    </location>
</feature>
<dbReference type="AlphaFoldDB" id="A0A1B7TJS5"/>
<dbReference type="OrthoDB" id="25887at2759"/>
<dbReference type="PANTHER" id="PTHR23333:SF20">
    <property type="entry name" value="NSFL1 COFACTOR P47"/>
    <property type="match status" value="1"/>
</dbReference>
<dbReference type="PANTHER" id="PTHR23333">
    <property type="entry name" value="UBX DOMAIN CONTAINING PROTEIN"/>
    <property type="match status" value="1"/>
</dbReference>
<dbReference type="GO" id="GO:0031468">
    <property type="term" value="P:nuclear membrane reassembly"/>
    <property type="evidence" value="ECO:0007669"/>
    <property type="project" value="TreeGrafter"/>
</dbReference>
<accession>A0A1B7TJS5</accession>
<dbReference type="SUPFAM" id="SSF102848">
    <property type="entry name" value="NSFL1 (p97 ATPase) cofactor p47, SEP domain"/>
    <property type="match status" value="1"/>
</dbReference>
<feature type="compositionally biased region" description="Polar residues" evidence="1">
    <location>
        <begin position="59"/>
        <end position="72"/>
    </location>
</feature>
<dbReference type="GO" id="GO:0005829">
    <property type="term" value="C:cytosol"/>
    <property type="evidence" value="ECO:0007669"/>
    <property type="project" value="TreeGrafter"/>
</dbReference>
<dbReference type="FunFam" id="3.30.420.210:FF:000002">
    <property type="entry name" value="UBX domain-containing protein 1"/>
    <property type="match status" value="1"/>
</dbReference>
<feature type="compositionally biased region" description="Polar residues" evidence="1">
    <location>
        <begin position="116"/>
        <end position="131"/>
    </location>
</feature>
<comment type="caution">
    <text evidence="4">The sequence shown here is derived from an EMBL/GenBank/DDBJ whole genome shotgun (WGS) entry which is preliminary data.</text>
</comment>
<feature type="domain" description="UBX" evidence="2">
    <location>
        <begin position="255"/>
        <end position="334"/>
    </location>
</feature>
<dbReference type="EMBL" id="LXPE01000001">
    <property type="protein sequence ID" value="OBA28979.1"/>
    <property type="molecule type" value="Genomic_DNA"/>
</dbReference>
<dbReference type="InterPro" id="IPR036241">
    <property type="entry name" value="NSFL1C_SEP_dom_sf"/>
</dbReference>
<feature type="compositionally biased region" description="Basic and acidic residues" evidence="1">
    <location>
        <begin position="41"/>
        <end position="58"/>
    </location>
</feature>
<protein>
    <submittedName>
        <fullName evidence="4">SEP-domain-containing protein</fullName>
    </submittedName>
</protein>
<dbReference type="GO" id="GO:0007030">
    <property type="term" value="P:Golgi organization"/>
    <property type="evidence" value="ECO:0007669"/>
    <property type="project" value="TreeGrafter"/>
</dbReference>
<reference evidence="5" key="1">
    <citation type="journal article" date="2016" name="Proc. Natl. Acad. Sci. U.S.A.">
        <title>Comparative genomics of biotechnologically important yeasts.</title>
        <authorList>
            <person name="Riley R."/>
            <person name="Haridas S."/>
            <person name="Wolfe K.H."/>
            <person name="Lopes M.R."/>
            <person name="Hittinger C.T."/>
            <person name="Goeker M."/>
            <person name="Salamov A.A."/>
            <person name="Wisecaver J.H."/>
            <person name="Long T.M."/>
            <person name="Calvey C.H."/>
            <person name="Aerts A.L."/>
            <person name="Barry K.W."/>
            <person name="Choi C."/>
            <person name="Clum A."/>
            <person name="Coughlan A.Y."/>
            <person name="Deshpande S."/>
            <person name="Douglass A.P."/>
            <person name="Hanson S.J."/>
            <person name="Klenk H.-P."/>
            <person name="LaButti K.M."/>
            <person name="Lapidus A."/>
            <person name="Lindquist E.A."/>
            <person name="Lipzen A.M."/>
            <person name="Meier-Kolthoff J.P."/>
            <person name="Ohm R.A."/>
            <person name="Otillar R.P."/>
            <person name="Pangilinan J.L."/>
            <person name="Peng Y."/>
            <person name="Rokas A."/>
            <person name="Rosa C.A."/>
            <person name="Scheuner C."/>
            <person name="Sibirny A.A."/>
            <person name="Slot J.C."/>
            <person name="Stielow J.B."/>
            <person name="Sun H."/>
            <person name="Kurtzman C.P."/>
            <person name="Blackwell M."/>
            <person name="Grigoriev I.V."/>
            <person name="Jeffries T.W."/>
        </authorList>
    </citation>
    <scope>NUCLEOTIDE SEQUENCE [LARGE SCALE GENOMIC DNA]</scope>
    <source>
        <strain evidence="5">NRRL Y-1626</strain>
    </source>
</reference>
<dbReference type="GO" id="GO:0043161">
    <property type="term" value="P:proteasome-mediated ubiquitin-dependent protein catabolic process"/>
    <property type="evidence" value="ECO:0007669"/>
    <property type="project" value="TreeGrafter"/>
</dbReference>
<keyword evidence="5" id="KW-1185">Reference proteome</keyword>
<dbReference type="Pfam" id="PF08059">
    <property type="entry name" value="SEP"/>
    <property type="match status" value="1"/>
</dbReference>
<dbReference type="InterPro" id="IPR029071">
    <property type="entry name" value="Ubiquitin-like_domsf"/>
</dbReference>
<dbReference type="InterPro" id="IPR001012">
    <property type="entry name" value="UBX_dom"/>
</dbReference>
<dbReference type="GO" id="GO:0061025">
    <property type="term" value="P:membrane fusion"/>
    <property type="evidence" value="ECO:0007669"/>
    <property type="project" value="TreeGrafter"/>
</dbReference>
<dbReference type="Proteomes" id="UP000092321">
    <property type="component" value="Unassembled WGS sequence"/>
</dbReference>
<dbReference type="SMART" id="SM00553">
    <property type="entry name" value="SEP"/>
    <property type="match status" value="1"/>
</dbReference>
<dbReference type="Pfam" id="PF00789">
    <property type="entry name" value="UBX"/>
    <property type="match status" value="1"/>
</dbReference>